<evidence type="ECO:0000256" key="1">
    <source>
        <dbReference type="ARBA" id="ARBA00004651"/>
    </source>
</evidence>
<evidence type="ECO:0000256" key="4">
    <source>
        <dbReference type="ARBA" id="ARBA00022475"/>
    </source>
</evidence>
<keyword evidence="6 8" id="KW-1133">Transmembrane helix</keyword>
<dbReference type="PANTHER" id="PTHR42929:SF1">
    <property type="entry name" value="INNER MEMBRANE ABC TRANSPORTER PERMEASE PROTEIN YDCU-RELATED"/>
    <property type="match status" value="1"/>
</dbReference>
<gene>
    <name evidence="10" type="ORF">WS70_22815</name>
</gene>
<evidence type="ECO:0000256" key="2">
    <source>
        <dbReference type="ARBA" id="ARBA00007069"/>
    </source>
</evidence>
<organism evidence="10 11">
    <name type="scientific">Burkholderia mayonis</name>
    <dbReference type="NCBI Taxonomy" id="1385591"/>
    <lineage>
        <taxon>Bacteria</taxon>
        <taxon>Pseudomonadati</taxon>
        <taxon>Pseudomonadota</taxon>
        <taxon>Betaproteobacteria</taxon>
        <taxon>Burkholderiales</taxon>
        <taxon>Burkholderiaceae</taxon>
        <taxon>Burkholderia</taxon>
        <taxon>pseudomallei group</taxon>
    </lineage>
</organism>
<evidence type="ECO:0000256" key="3">
    <source>
        <dbReference type="ARBA" id="ARBA00022448"/>
    </source>
</evidence>
<sequence>MVHPSGASFETSRRWNIIPVVLVVLAGVVLPMSVIALGSLSSPQEWGGIRWGRFSTEAYVRLLYDQDLDGTWALNVGYAAIVLRTLTLSGIATVGCLALGFPAALYVAMQPARRRTRLLLIITVPFWTSLVVRLYAWILLLRNGGVLTSVSDGLFGISMPSILYTDAATVIGLVYAFIPFMVLPIFTSLEQMNWDTVDAAADLGATPWTIVTDVIVPTAKRGIVSGCALVFVPSLGAYLIPDMLGGAKSMMLGNLINLQFGDAHNWPLGAALSIAMCAFVLIGVLIKYFIVKGCAGEAHA</sequence>
<comment type="subcellular location">
    <subcellularLocation>
        <location evidence="1 8">Cell membrane</location>
        <topology evidence="1 8">Multi-pass membrane protein</topology>
    </subcellularLocation>
</comment>
<feature type="transmembrane region" description="Helical" evidence="8">
    <location>
        <begin position="222"/>
        <end position="240"/>
    </location>
</feature>
<feature type="transmembrane region" description="Helical" evidence="8">
    <location>
        <begin position="20"/>
        <end position="40"/>
    </location>
</feature>
<evidence type="ECO:0000259" key="9">
    <source>
        <dbReference type="PROSITE" id="PS50928"/>
    </source>
</evidence>
<dbReference type="EMBL" id="CP013387">
    <property type="protein sequence ID" value="AOJ05762.1"/>
    <property type="molecule type" value="Genomic_DNA"/>
</dbReference>
<keyword evidence="7 8" id="KW-0472">Membrane</keyword>
<dbReference type="GO" id="GO:0005886">
    <property type="term" value="C:plasma membrane"/>
    <property type="evidence" value="ECO:0007669"/>
    <property type="project" value="UniProtKB-SubCell"/>
</dbReference>
<feature type="transmembrane region" description="Helical" evidence="8">
    <location>
        <begin position="81"/>
        <end position="106"/>
    </location>
</feature>
<evidence type="ECO:0000256" key="7">
    <source>
        <dbReference type="ARBA" id="ARBA00023136"/>
    </source>
</evidence>
<dbReference type="CDD" id="cd06261">
    <property type="entry name" value="TM_PBP2"/>
    <property type="match status" value="1"/>
</dbReference>
<feature type="transmembrane region" description="Helical" evidence="8">
    <location>
        <begin position="268"/>
        <end position="290"/>
    </location>
</feature>
<feature type="domain" description="ABC transmembrane type-1" evidence="9">
    <location>
        <begin position="82"/>
        <end position="287"/>
    </location>
</feature>
<comment type="similarity">
    <text evidence="2">Belongs to the binding-protein-dependent transport system permease family. CysTW subfamily.</text>
</comment>
<keyword evidence="4" id="KW-1003">Cell membrane</keyword>
<keyword evidence="11" id="KW-1185">Reference proteome</keyword>
<evidence type="ECO:0000313" key="11">
    <source>
        <dbReference type="Proteomes" id="UP000062519"/>
    </source>
</evidence>
<proteinExistence type="inferred from homology"/>
<accession>A0A1B4FQ15</accession>
<keyword evidence="5 8" id="KW-0812">Transmembrane</keyword>
<dbReference type="GO" id="GO:0055085">
    <property type="term" value="P:transmembrane transport"/>
    <property type="evidence" value="ECO:0007669"/>
    <property type="project" value="InterPro"/>
</dbReference>
<keyword evidence="3 8" id="KW-0813">Transport</keyword>
<feature type="transmembrane region" description="Helical" evidence="8">
    <location>
        <begin position="161"/>
        <end position="183"/>
    </location>
</feature>
<dbReference type="KEGG" id="buu:WS70_22815"/>
<dbReference type="PANTHER" id="PTHR42929">
    <property type="entry name" value="INNER MEMBRANE ABC TRANSPORTER PERMEASE PROTEIN YDCU-RELATED-RELATED"/>
    <property type="match status" value="1"/>
</dbReference>
<dbReference type="AlphaFoldDB" id="A0A1B4FQ15"/>
<evidence type="ECO:0000256" key="8">
    <source>
        <dbReference type="RuleBase" id="RU363032"/>
    </source>
</evidence>
<dbReference type="SUPFAM" id="SSF161098">
    <property type="entry name" value="MetI-like"/>
    <property type="match status" value="1"/>
</dbReference>
<dbReference type="InterPro" id="IPR035906">
    <property type="entry name" value="MetI-like_sf"/>
</dbReference>
<protein>
    <submittedName>
        <fullName evidence="10">ABC transporter permease</fullName>
    </submittedName>
</protein>
<reference evidence="10 11" key="1">
    <citation type="submission" date="2015-12" db="EMBL/GenBank/DDBJ databases">
        <title>Diversity of Burkholderia near neighbor genomes.</title>
        <authorList>
            <person name="Sahl J."/>
            <person name="Wagner D."/>
            <person name="Keim P."/>
        </authorList>
    </citation>
    <scope>NUCLEOTIDE SEQUENCE [LARGE SCALE GENOMIC DNA]</scope>
    <source>
        <strain evidence="10 11">BDU6</strain>
    </source>
</reference>
<dbReference type="InterPro" id="IPR000515">
    <property type="entry name" value="MetI-like"/>
</dbReference>
<dbReference type="PROSITE" id="PS50928">
    <property type="entry name" value="ABC_TM1"/>
    <property type="match status" value="1"/>
</dbReference>
<feature type="transmembrane region" description="Helical" evidence="8">
    <location>
        <begin position="118"/>
        <end position="141"/>
    </location>
</feature>
<dbReference type="Pfam" id="PF00528">
    <property type="entry name" value="BPD_transp_1"/>
    <property type="match status" value="1"/>
</dbReference>
<evidence type="ECO:0000256" key="6">
    <source>
        <dbReference type="ARBA" id="ARBA00022989"/>
    </source>
</evidence>
<dbReference type="Gene3D" id="1.10.3720.10">
    <property type="entry name" value="MetI-like"/>
    <property type="match status" value="1"/>
</dbReference>
<name>A0A1B4FQ15_9BURK</name>
<dbReference type="Proteomes" id="UP000062519">
    <property type="component" value="Chromosome 2"/>
</dbReference>
<evidence type="ECO:0000256" key="5">
    <source>
        <dbReference type="ARBA" id="ARBA00022692"/>
    </source>
</evidence>
<evidence type="ECO:0000313" key="10">
    <source>
        <dbReference type="EMBL" id="AOJ05762.1"/>
    </source>
</evidence>